<sequence>MSIAFNESYYLQNNPDVLKAISLQQIGSALEHFQKYGGRELRNPNAVFDSKYYAERNPDVLSAVNKGAFNSVYDHFAQYGVYEGRIPNASLETFNASSYLAANPDVNAALTSGAVKNALQHYVMYGIDEGRVSTTSGTTFTLTAATVNLNNSTSNVGTDKAGTKTYLSVNADKIEAGTFLSSAVIISDGSTSDNDILNGFVNSNIGAPVLQNIETLNLQAFGGTMSFGAVSGAKTITISGTSFTATGLQGGSLDPTALLVAAPSYTLNGVTGAQVYTLQNDGLASNVLTLRLQNLTTGSSIAYGNATGLEVLELSTTGANATTLGALNTAAATVNILGTGSLTLTDTANGAVGHRINASTYSGTLAYVDGGVSHSVTGSAGADTFTFTGAGTLTAADTIDGGAGTDALTTTNWSGTNDLDNVTNVETITLNGANVSFNYVAKDALVTAGTVLTVNASGSTGTSTLTWNGSAETNGSVNVTGTANNDSLLGGIGSDTLTGGAGADTLEGGLGVDSITVGSTGDAFGDRVILNNITLETNRDVIAGFTAGVSPVGDVAVISSLLTTVGTAAGLNAVVGADSSVAGTGGGAYVIGAVTSANSDIIALQSGTTLTSGAMGGDLSASINGTELLKALTNGGAADSYTQITAAGAGHSTYLLAYQNGNAYLYLASDAAAAGGNNDGAWQAAEIHLIGTFTGITANALINSNFVLA</sequence>
<dbReference type="EMBL" id="NOXS01000033">
    <property type="protein sequence ID" value="OYQ18066.1"/>
    <property type="molecule type" value="Genomic_DNA"/>
</dbReference>
<dbReference type="RefSeq" id="WP_094409628.1">
    <property type="nucleotide sequence ID" value="NZ_BMJZ01000002.1"/>
</dbReference>
<dbReference type="InterPro" id="IPR018511">
    <property type="entry name" value="Hemolysin-typ_Ca-bd_CS"/>
</dbReference>
<dbReference type="InterPro" id="IPR011049">
    <property type="entry name" value="Serralysin-like_metalloprot_C"/>
</dbReference>
<dbReference type="Gene3D" id="2.150.10.10">
    <property type="entry name" value="Serralysin-like metalloprotease, C-terminal"/>
    <property type="match status" value="1"/>
</dbReference>
<keyword evidence="2" id="KW-1185">Reference proteome</keyword>
<dbReference type="PROSITE" id="PS00330">
    <property type="entry name" value="HEMOLYSIN_CALCIUM"/>
    <property type="match status" value="2"/>
</dbReference>
<comment type="caution">
    <text evidence="1">The sequence shown here is derived from an EMBL/GenBank/DDBJ whole genome shotgun (WGS) entry which is preliminary data.</text>
</comment>
<evidence type="ECO:0000313" key="2">
    <source>
        <dbReference type="Proteomes" id="UP000216361"/>
    </source>
</evidence>
<dbReference type="Pfam" id="PF00353">
    <property type="entry name" value="HemolysinCabind"/>
    <property type="match status" value="2"/>
</dbReference>
<gene>
    <name evidence="1" type="ORF">CHR90_13970</name>
</gene>
<proteinExistence type="predicted"/>
<name>A0A255XM87_9PROT</name>
<dbReference type="InterPro" id="IPR001343">
    <property type="entry name" value="Hemolysn_Ca-bd"/>
</dbReference>
<evidence type="ECO:0000313" key="1">
    <source>
        <dbReference type="EMBL" id="OYQ18066.1"/>
    </source>
</evidence>
<protein>
    <submittedName>
        <fullName evidence="1">Uncharacterized protein</fullName>
    </submittedName>
</protein>
<reference evidence="1 2" key="1">
    <citation type="submission" date="2017-07" db="EMBL/GenBank/DDBJ databases">
        <title>Elstera cyanobacteriorum sp. nov., a novel bacterium isolated from cyanobacterial aggregates in a eutrophic lake.</title>
        <authorList>
            <person name="Cai H."/>
        </authorList>
    </citation>
    <scope>NUCLEOTIDE SEQUENCE [LARGE SCALE GENOMIC DNA]</scope>
    <source>
        <strain evidence="1 2">TH019</strain>
    </source>
</reference>
<dbReference type="PRINTS" id="PR00313">
    <property type="entry name" value="CABNDNGRPT"/>
</dbReference>
<dbReference type="SUPFAM" id="SSF51120">
    <property type="entry name" value="beta-Roll"/>
    <property type="match status" value="1"/>
</dbReference>
<accession>A0A255XM87</accession>
<organism evidence="1 2">
    <name type="scientific">Elstera cyanobacteriorum</name>
    <dbReference type="NCBI Taxonomy" id="2022747"/>
    <lineage>
        <taxon>Bacteria</taxon>
        <taxon>Pseudomonadati</taxon>
        <taxon>Pseudomonadota</taxon>
        <taxon>Alphaproteobacteria</taxon>
        <taxon>Rhodospirillales</taxon>
        <taxon>Rhodospirillaceae</taxon>
        <taxon>Elstera</taxon>
    </lineage>
</organism>
<dbReference type="Proteomes" id="UP000216361">
    <property type="component" value="Unassembled WGS sequence"/>
</dbReference>
<dbReference type="GO" id="GO:0005509">
    <property type="term" value="F:calcium ion binding"/>
    <property type="evidence" value="ECO:0007669"/>
    <property type="project" value="InterPro"/>
</dbReference>
<dbReference type="OrthoDB" id="7670174at2"/>
<dbReference type="AlphaFoldDB" id="A0A255XM87"/>